<accession>A0AAE0JYI6</accession>
<comment type="caution">
    <text evidence="2">The sequence shown here is derived from an EMBL/GenBank/DDBJ whole genome shotgun (WGS) entry which is preliminary data.</text>
</comment>
<organism evidence="2 3">
    <name type="scientific">Podospora didyma</name>
    <dbReference type="NCBI Taxonomy" id="330526"/>
    <lineage>
        <taxon>Eukaryota</taxon>
        <taxon>Fungi</taxon>
        <taxon>Dikarya</taxon>
        <taxon>Ascomycota</taxon>
        <taxon>Pezizomycotina</taxon>
        <taxon>Sordariomycetes</taxon>
        <taxon>Sordariomycetidae</taxon>
        <taxon>Sordariales</taxon>
        <taxon>Podosporaceae</taxon>
        <taxon>Podospora</taxon>
    </lineage>
</organism>
<dbReference type="SUPFAM" id="SSF51735">
    <property type="entry name" value="NAD(P)-binding Rossmann-fold domains"/>
    <property type="match status" value="1"/>
</dbReference>
<dbReference type="EMBL" id="JAULSW010000014">
    <property type="protein sequence ID" value="KAK3366353.1"/>
    <property type="molecule type" value="Genomic_DNA"/>
</dbReference>
<protein>
    <submittedName>
        <fullName evidence="2">Uncharacterized protein</fullName>
    </submittedName>
</protein>
<gene>
    <name evidence="2" type="ORF">B0H63DRAFT_529978</name>
    <name evidence="1" type="ORF">B0H63DRAFT_529988</name>
</gene>
<dbReference type="AlphaFoldDB" id="A0AAE0JYI6"/>
<evidence type="ECO:0000313" key="3">
    <source>
        <dbReference type="Proteomes" id="UP001285441"/>
    </source>
</evidence>
<dbReference type="InterPro" id="IPR036291">
    <property type="entry name" value="NAD(P)-bd_dom_sf"/>
</dbReference>
<dbReference type="EMBL" id="JAULSW010000013">
    <property type="protein sequence ID" value="KAK3366362.1"/>
    <property type="molecule type" value="Genomic_DNA"/>
</dbReference>
<proteinExistence type="predicted"/>
<evidence type="ECO:0000313" key="2">
    <source>
        <dbReference type="EMBL" id="KAK3366362.1"/>
    </source>
</evidence>
<sequence>MSSIKDLWWAKHRPPSDPTHLSFKNKAVLVMGANSGLGYEAAVKHAPDAILILTVDFSAFKSVRALID</sequence>
<dbReference type="Proteomes" id="UP001285441">
    <property type="component" value="Unassembled WGS sequence"/>
</dbReference>
<reference evidence="2" key="2">
    <citation type="submission" date="2023-06" db="EMBL/GenBank/DDBJ databases">
        <authorList>
            <consortium name="Lawrence Berkeley National Laboratory"/>
            <person name="Haridas S."/>
            <person name="Hensen N."/>
            <person name="Bonometti L."/>
            <person name="Westerberg I."/>
            <person name="Brannstrom I.O."/>
            <person name="Guillou S."/>
            <person name="Cros-Aarteil S."/>
            <person name="Calhoun S."/>
            <person name="Kuo A."/>
            <person name="Mondo S."/>
            <person name="Pangilinan J."/>
            <person name="Riley R."/>
            <person name="LaButti K."/>
            <person name="Andreopoulos B."/>
            <person name="Lipzen A."/>
            <person name="Chen C."/>
            <person name="Yanf M."/>
            <person name="Daum C."/>
            <person name="Ng V."/>
            <person name="Clum A."/>
            <person name="Steindorff A."/>
            <person name="Ohm R."/>
            <person name="Martin F."/>
            <person name="Silar P."/>
            <person name="Natvig D."/>
            <person name="Lalanne C."/>
            <person name="Gautier V."/>
            <person name="Ament-velasquez S.L."/>
            <person name="Kruys A."/>
            <person name="Hutchinson M.I."/>
            <person name="Powell A.J."/>
            <person name="Barry K."/>
            <person name="Miller A.N."/>
            <person name="Grigoriev I.V."/>
            <person name="Debuchy R."/>
            <person name="Gladieux P."/>
            <person name="Thoren M.H."/>
            <person name="Johannesson H."/>
        </authorList>
    </citation>
    <scope>NUCLEOTIDE SEQUENCE</scope>
    <source>
        <strain evidence="2">CBS 232.78</strain>
    </source>
</reference>
<evidence type="ECO:0000313" key="1">
    <source>
        <dbReference type="EMBL" id="KAK3366353.1"/>
    </source>
</evidence>
<name>A0AAE0JYI6_9PEZI</name>
<reference evidence="2" key="1">
    <citation type="journal article" date="2023" name="Mol. Phylogenet. Evol.">
        <title>Genome-scale phylogeny and comparative genomics of the fungal order Sordariales.</title>
        <authorList>
            <person name="Hensen N."/>
            <person name="Bonometti L."/>
            <person name="Westerberg I."/>
            <person name="Brannstrom I.O."/>
            <person name="Guillou S."/>
            <person name="Cros-Aarteil S."/>
            <person name="Calhoun S."/>
            <person name="Haridas S."/>
            <person name="Kuo A."/>
            <person name="Mondo S."/>
            <person name="Pangilinan J."/>
            <person name="Riley R."/>
            <person name="LaButti K."/>
            <person name="Andreopoulos B."/>
            <person name="Lipzen A."/>
            <person name="Chen C."/>
            <person name="Yan M."/>
            <person name="Daum C."/>
            <person name="Ng V."/>
            <person name="Clum A."/>
            <person name="Steindorff A."/>
            <person name="Ohm R.A."/>
            <person name="Martin F."/>
            <person name="Silar P."/>
            <person name="Natvig D.O."/>
            <person name="Lalanne C."/>
            <person name="Gautier V."/>
            <person name="Ament-Velasquez S.L."/>
            <person name="Kruys A."/>
            <person name="Hutchinson M.I."/>
            <person name="Powell A.J."/>
            <person name="Barry K."/>
            <person name="Miller A.N."/>
            <person name="Grigoriev I.V."/>
            <person name="Debuchy R."/>
            <person name="Gladieux P."/>
            <person name="Hiltunen Thoren M."/>
            <person name="Johannesson H."/>
        </authorList>
    </citation>
    <scope>NUCLEOTIDE SEQUENCE</scope>
    <source>
        <strain evidence="2">CBS 232.78</strain>
    </source>
</reference>
<keyword evidence="3" id="KW-1185">Reference proteome</keyword>